<dbReference type="GeneID" id="78371998"/>
<dbReference type="Gene3D" id="3.40.50.300">
    <property type="entry name" value="P-loop containing nucleotide triphosphate hydrolases"/>
    <property type="match status" value="1"/>
</dbReference>
<dbReference type="GO" id="GO:0005524">
    <property type="term" value="F:ATP binding"/>
    <property type="evidence" value="ECO:0007669"/>
    <property type="project" value="UniProtKB-KW"/>
</dbReference>
<keyword evidence="11" id="KW-0378">Hydrolase</keyword>
<dbReference type="NCBIfam" id="TIGR01188">
    <property type="entry name" value="drrA"/>
    <property type="match status" value="1"/>
</dbReference>
<protein>
    <submittedName>
        <fullName evidence="11">Daunorubicin/doxorubicin resistance ATP-binding protein DrrA</fullName>
        <ecNumber evidence="11">3.6.3.-</ecNumber>
    </submittedName>
</protein>
<feature type="domain" description="ABC transporter" evidence="10">
    <location>
        <begin position="5"/>
        <end position="236"/>
    </location>
</feature>
<dbReference type="EC" id="3.6.3.-" evidence="11"/>
<dbReference type="PANTHER" id="PTHR42711">
    <property type="entry name" value="ABC TRANSPORTER ATP-BINDING PROTEIN"/>
    <property type="match status" value="1"/>
</dbReference>
<evidence type="ECO:0000256" key="4">
    <source>
        <dbReference type="ARBA" id="ARBA00022741"/>
    </source>
</evidence>
<dbReference type="Proteomes" id="UP000032336">
    <property type="component" value="Unassembled WGS sequence"/>
</dbReference>
<evidence type="ECO:0000313" key="11">
    <source>
        <dbReference type="EMBL" id="KJE77588.1"/>
    </source>
</evidence>
<dbReference type="InterPro" id="IPR027417">
    <property type="entry name" value="P-loop_NTPase"/>
</dbReference>
<dbReference type="SUPFAM" id="SSF52540">
    <property type="entry name" value="P-loop containing nucleoside triphosphate hydrolases"/>
    <property type="match status" value="1"/>
</dbReference>
<gene>
    <name evidence="11" type="primary">drrA1</name>
    <name evidence="11" type="ORF">FEAC_06980</name>
</gene>
<dbReference type="Pfam" id="PF00005">
    <property type="entry name" value="ABC_tran"/>
    <property type="match status" value="1"/>
</dbReference>
<accession>A0A0D8FWB1</accession>
<dbReference type="PROSITE" id="PS50893">
    <property type="entry name" value="ABC_TRANSPORTER_2"/>
    <property type="match status" value="1"/>
</dbReference>
<dbReference type="FunFam" id="3.40.50.300:FF:000589">
    <property type="entry name" value="ABC transporter, ATP-binding subunit"/>
    <property type="match status" value="1"/>
</dbReference>
<dbReference type="SMART" id="SM00382">
    <property type="entry name" value="AAA"/>
    <property type="match status" value="1"/>
</dbReference>
<dbReference type="AlphaFoldDB" id="A0A0D8FWB1"/>
<dbReference type="GO" id="GO:0046677">
    <property type="term" value="P:response to antibiotic"/>
    <property type="evidence" value="ECO:0007669"/>
    <property type="project" value="UniProtKB-KW"/>
</dbReference>
<dbReference type="PANTHER" id="PTHR42711:SF19">
    <property type="entry name" value="DOXORUBICIN RESISTANCE ATP-BINDING PROTEIN DRRA"/>
    <property type="match status" value="1"/>
</dbReference>
<sequence>MSVAIEVRNLHKTFRGGVTALEDVSFQVQSGTVFGLLGPNGAGKTTIVRILTTIIMPDSGLATIMGVDVTKSAQQVREHLGLAGQAAAVDERLTAEENLFMIGRLNHLPKPVARARSTELLHDFGLEYAAKRVLSTYSGGMRRRLDLAAALVAQPPVLFLDEPTTGLDPKSRNDLWEIIEKLLADGTTVLLTTQYLEEADRLASRIAVVDHGLVIAEGTPNELKAGFGATVLELSFQDETIAIKAKEAAANLASAPIQQVENRLELPVADGAATTALVLGRLLSEKISPTKINLREPSLDDVFLALTDQPATVAPGER</sequence>
<keyword evidence="12" id="KW-1185">Reference proteome</keyword>
<dbReference type="InterPro" id="IPR025302">
    <property type="entry name" value="DrrA1/2-like_C"/>
</dbReference>
<keyword evidence="7" id="KW-0472">Membrane</keyword>
<comment type="caution">
    <text evidence="11">The sequence shown here is derived from an EMBL/GenBank/DDBJ whole genome shotgun (WGS) entry which is preliminary data.</text>
</comment>
<evidence type="ECO:0000313" key="12">
    <source>
        <dbReference type="Proteomes" id="UP000032336"/>
    </source>
</evidence>
<keyword evidence="5 11" id="KW-0067">ATP-binding</keyword>
<dbReference type="GO" id="GO:0005886">
    <property type="term" value="C:plasma membrane"/>
    <property type="evidence" value="ECO:0007669"/>
    <property type="project" value="UniProtKB-SubCell"/>
</dbReference>
<dbReference type="GO" id="GO:0043215">
    <property type="term" value="P:daunorubicin transport"/>
    <property type="evidence" value="ECO:0007669"/>
    <property type="project" value="InterPro"/>
</dbReference>
<dbReference type="OrthoDB" id="9804819at2"/>
<reference evidence="11 12" key="1">
    <citation type="submission" date="2015-01" db="EMBL/GenBank/DDBJ databases">
        <title>Draft genome of the acidophilic iron oxidizer Ferrimicrobium acidiphilum strain T23.</title>
        <authorList>
            <person name="Poehlein A."/>
            <person name="Eisen S."/>
            <person name="Schloemann M."/>
            <person name="Johnson B.D."/>
            <person name="Daniel R."/>
            <person name="Muehling M."/>
        </authorList>
    </citation>
    <scope>NUCLEOTIDE SEQUENCE [LARGE SCALE GENOMIC DNA]</scope>
    <source>
        <strain evidence="11 12">T23</strain>
    </source>
</reference>
<evidence type="ECO:0000256" key="1">
    <source>
        <dbReference type="ARBA" id="ARBA00004413"/>
    </source>
</evidence>
<evidence type="ECO:0000259" key="10">
    <source>
        <dbReference type="PROSITE" id="PS50893"/>
    </source>
</evidence>
<dbReference type="eggNOG" id="COG1131">
    <property type="taxonomic scope" value="Bacteria"/>
</dbReference>
<dbReference type="InterPro" id="IPR017871">
    <property type="entry name" value="ABC_transporter-like_CS"/>
</dbReference>
<dbReference type="STRING" id="1121877.FEAC_06980"/>
<proteinExistence type="inferred from homology"/>
<keyword evidence="4" id="KW-0547">Nucleotide-binding</keyword>
<keyword evidence="2" id="KW-0813">Transport</keyword>
<dbReference type="InterPro" id="IPR003439">
    <property type="entry name" value="ABC_transporter-like_ATP-bd"/>
</dbReference>
<dbReference type="EMBL" id="JXUW01000004">
    <property type="protein sequence ID" value="KJE77588.1"/>
    <property type="molecule type" value="Genomic_DNA"/>
</dbReference>
<name>A0A0D8FWB1_9ACTN</name>
<evidence type="ECO:0000256" key="3">
    <source>
        <dbReference type="ARBA" id="ARBA00022475"/>
    </source>
</evidence>
<dbReference type="GO" id="GO:1900753">
    <property type="term" value="P:doxorubicin transport"/>
    <property type="evidence" value="ECO:0007669"/>
    <property type="project" value="InterPro"/>
</dbReference>
<keyword evidence="3" id="KW-1003">Cell membrane</keyword>
<evidence type="ECO:0000256" key="2">
    <source>
        <dbReference type="ARBA" id="ARBA00022448"/>
    </source>
</evidence>
<evidence type="ECO:0000256" key="9">
    <source>
        <dbReference type="ARBA" id="ARBA00049985"/>
    </source>
</evidence>
<comment type="subcellular location">
    <subcellularLocation>
        <location evidence="1">Cell membrane</location>
        <topology evidence="1">Peripheral membrane protein</topology>
        <orientation evidence="1">Cytoplasmic side</orientation>
    </subcellularLocation>
</comment>
<dbReference type="InterPro" id="IPR003593">
    <property type="entry name" value="AAA+_ATPase"/>
</dbReference>
<evidence type="ECO:0000256" key="7">
    <source>
        <dbReference type="ARBA" id="ARBA00023136"/>
    </source>
</evidence>
<evidence type="ECO:0000256" key="8">
    <source>
        <dbReference type="ARBA" id="ARBA00023251"/>
    </source>
</evidence>
<dbReference type="InterPro" id="IPR005894">
    <property type="entry name" value="DrrA"/>
</dbReference>
<keyword evidence="8" id="KW-0046">Antibiotic resistance</keyword>
<organism evidence="11 12">
    <name type="scientific">Ferrimicrobium acidiphilum DSM 19497</name>
    <dbReference type="NCBI Taxonomy" id="1121877"/>
    <lineage>
        <taxon>Bacteria</taxon>
        <taxon>Bacillati</taxon>
        <taxon>Actinomycetota</taxon>
        <taxon>Acidimicrobiia</taxon>
        <taxon>Acidimicrobiales</taxon>
        <taxon>Acidimicrobiaceae</taxon>
        <taxon>Ferrimicrobium</taxon>
    </lineage>
</organism>
<dbReference type="GO" id="GO:0016887">
    <property type="term" value="F:ATP hydrolysis activity"/>
    <property type="evidence" value="ECO:0007669"/>
    <property type="project" value="InterPro"/>
</dbReference>
<comment type="similarity">
    <text evidence="9">Belongs to the ABC transporter superfamily. Drug exporter-1 (DrugE1) (TC 3.A.1.105) family.</text>
</comment>
<evidence type="ECO:0000256" key="5">
    <source>
        <dbReference type="ARBA" id="ARBA00022840"/>
    </source>
</evidence>
<dbReference type="RefSeq" id="WP_035388626.1">
    <property type="nucleotide sequence ID" value="NZ_JQKF01000003.1"/>
</dbReference>
<dbReference type="InterPro" id="IPR050763">
    <property type="entry name" value="ABC_transporter_ATP-binding"/>
</dbReference>
<keyword evidence="6" id="KW-1278">Translocase</keyword>
<dbReference type="PROSITE" id="PS00211">
    <property type="entry name" value="ABC_TRANSPORTER_1"/>
    <property type="match status" value="1"/>
</dbReference>
<evidence type="ECO:0000256" key="6">
    <source>
        <dbReference type="ARBA" id="ARBA00022967"/>
    </source>
</evidence>
<dbReference type="Pfam" id="PF13732">
    <property type="entry name" value="DrrA1-3_C"/>
    <property type="match status" value="1"/>
</dbReference>